<accession>A0A0K9GSD8</accession>
<sequence>MDKFQEIKEYWSSFFSPYWPILTTQNELKDIEWLIQEVERLRAIEQAYEELKMTDTLKRNAKRLPGETSL</sequence>
<proteinExistence type="predicted"/>
<reference evidence="2" key="1">
    <citation type="submission" date="2015-07" db="EMBL/GenBank/DDBJ databases">
        <title>Genome sequencing project for genomic taxonomy and phylogenomics of Bacillus-like bacteria.</title>
        <authorList>
            <person name="Liu B."/>
            <person name="Wang J."/>
            <person name="Zhu Y."/>
            <person name="Liu G."/>
            <person name="Chen Q."/>
            <person name="Chen Z."/>
            <person name="Lan J."/>
            <person name="Che J."/>
            <person name="Ge C."/>
            <person name="Shi H."/>
            <person name="Pan Z."/>
            <person name="Liu X."/>
        </authorList>
    </citation>
    <scope>NUCLEOTIDE SEQUENCE [LARGE SCALE GENOMIC DNA]</scope>
    <source>
        <strain evidence="2">FJAT-27997</strain>
    </source>
</reference>
<dbReference type="Proteomes" id="UP000037146">
    <property type="component" value="Unassembled WGS sequence"/>
</dbReference>
<evidence type="ECO:0000313" key="1">
    <source>
        <dbReference type="EMBL" id="KMY49545.1"/>
    </source>
</evidence>
<dbReference type="STRING" id="1679170.AC625_08300"/>
<protein>
    <submittedName>
        <fullName evidence="1">Uncharacterized protein</fullName>
    </submittedName>
</protein>
<dbReference type="AlphaFoldDB" id="A0A0K9GSD8"/>
<evidence type="ECO:0000313" key="2">
    <source>
        <dbReference type="Proteomes" id="UP000037146"/>
    </source>
</evidence>
<gene>
    <name evidence="1" type="ORF">AC625_08300</name>
</gene>
<dbReference type="RefSeq" id="WP_049680877.1">
    <property type="nucleotide sequence ID" value="NZ_LFZW01000001.1"/>
</dbReference>
<name>A0A0K9GSD8_9BACI</name>
<comment type="caution">
    <text evidence="1">The sequence shown here is derived from an EMBL/GenBank/DDBJ whole genome shotgun (WGS) entry which is preliminary data.</text>
</comment>
<dbReference type="EMBL" id="LFZW01000001">
    <property type="protein sequence ID" value="KMY49545.1"/>
    <property type="molecule type" value="Genomic_DNA"/>
</dbReference>
<dbReference type="PATRIC" id="fig|1679170.3.peg.1776"/>
<organism evidence="1 2">
    <name type="scientific">Peribacillus loiseleuriae</name>
    <dbReference type="NCBI Taxonomy" id="1679170"/>
    <lineage>
        <taxon>Bacteria</taxon>
        <taxon>Bacillati</taxon>
        <taxon>Bacillota</taxon>
        <taxon>Bacilli</taxon>
        <taxon>Bacillales</taxon>
        <taxon>Bacillaceae</taxon>
        <taxon>Peribacillus</taxon>
    </lineage>
</organism>
<keyword evidence="2" id="KW-1185">Reference proteome</keyword>